<gene>
    <name evidence="1" type="ORF">JAZ04_17230</name>
</gene>
<dbReference type="Pfam" id="PF07377">
    <property type="entry name" value="DUF1493"/>
    <property type="match status" value="1"/>
</dbReference>
<reference evidence="1" key="1">
    <citation type="journal article" date="2021" name="Proc. Natl. Acad. Sci. U.S.A.">
        <title>Global biogeography of chemosynthetic symbionts reveals both localized and globally distributed symbiont groups. .</title>
        <authorList>
            <person name="Osvatic J.T."/>
            <person name="Wilkins L.G.E."/>
            <person name="Leibrecht L."/>
            <person name="Leray M."/>
            <person name="Zauner S."/>
            <person name="Polzin J."/>
            <person name="Camacho Y."/>
            <person name="Gros O."/>
            <person name="van Gils J.A."/>
            <person name="Eisen J.A."/>
            <person name="Petersen J.M."/>
            <person name="Yuen B."/>
        </authorList>
    </citation>
    <scope>NUCLEOTIDE SEQUENCE</scope>
    <source>
        <strain evidence="1">MAGL173</strain>
    </source>
</reference>
<evidence type="ECO:0000313" key="2">
    <source>
        <dbReference type="Proteomes" id="UP000886687"/>
    </source>
</evidence>
<proteinExistence type="predicted"/>
<comment type="caution">
    <text evidence="1">The sequence shown here is derived from an EMBL/GenBank/DDBJ whole genome shotgun (WGS) entry which is preliminary data.</text>
</comment>
<dbReference type="Proteomes" id="UP000886687">
    <property type="component" value="Unassembled WGS sequence"/>
</dbReference>
<protein>
    <submittedName>
        <fullName evidence="1">DUF1493 family protein</fullName>
    </submittedName>
</protein>
<organism evidence="1 2">
    <name type="scientific">Candidatus Thiodiazotropha lotti</name>
    <dbReference type="NCBI Taxonomy" id="2792787"/>
    <lineage>
        <taxon>Bacteria</taxon>
        <taxon>Pseudomonadati</taxon>
        <taxon>Pseudomonadota</taxon>
        <taxon>Gammaproteobacteria</taxon>
        <taxon>Chromatiales</taxon>
        <taxon>Sedimenticolaceae</taxon>
        <taxon>Candidatus Thiodiazotropha</taxon>
    </lineage>
</organism>
<evidence type="ECO:0000313" key="1">
    <source>
        <dbReference type="EMBL" id="MCG7940581.1"/>
    </source>
</evidence>
<dbReference type="Gene3D" id="1.10.1200.10">
    <property type="entry name" value="ACP-like"/>
    <property type="match status" value="1"/>
</dbReference>
<dbReference type="InterPro" id="IPR010862">
    <property type="entry name" value="DUF1493"/>
</dbReference>
<dbReference type="EMBL" id="JAEPDI010000013">
    <property type="protein sequence ID" value="MCG7940581.1"/>
    <property type="molecule type" value="Genomic_DNA"/>
</dbReference>
<dbReference type="InterPro" id="IPR036736">
    <property type="entry name" value="ACP-like_sf"/>
</dbReference>
<dbReference type="AlphaFoldDB" id="A0A9E4K6E4"/>
<name>A0A9E4K6E4_9GAMM</name>
<sequence>MKDVTFEQVKEFTIRELWQIKKEITPNTRLAHDFGIVGLDGMEFIEAFSKEFNVKLDGFDWGYYFGPEEGISLISLAKYLYEKIRGKEEMSCDLPPITLGHLLDCAQKGEWFEPNSV</sequence>
<accession>A0A9E4K6E4</accession>